<dbReference type="CDD" id="cd00866">
    <property type="entry name" value="PEBP_euk"/>
    <property type="match status" value="1"/>
</dbReference>
<proteinExistence type="predicted"/>
<dbReference type="Gene3D" id="1.20.58.1180">
    <property type="match status" value="1"/>
</dbReference>
<dbReference type="AlphaFoldDB" id="A0A0F7SSZ6"/>
<reference evidence="2" key="1">
    <citation type="submission" date="2014-08" db="EMBL/GenBank/DDBJ databases">
        <authorList>
            <person name="Sharma Rahul"/>
            <person name="Thines Marco"/>
        </authorList>
    </citation>
    <scope>NUCLEOTIDE SEQUENCE</scope>
</reference>
<accession>A0A0F7SSZ6</accession>
<protein>
    <submittedName>
        <fullName evidence="2">Phosphatidylethanolamine binding protein</fullName>
    </submittedName>
</protein>
<dbReference type="InterPro" id="IPR036610">
    <property type="entry name" value="PEBP-like_sf"/>
</dbReference>
<name>A0A0F7SSZ6_PHARH</name>
<keyword evidence="1" id="KW-0175">Coiled coil</keyword>
<evidence type="ECO:0000313" key="2">
    <source>
        <dbReference type="EMBL" id="CED83764.1"/>
    </source>
</evidence>
<dbReference type="EMBL" id="LN483157">
    <property type="protein sequence ID" value="CED83764.1"/>
    <property type="molecule type" value="Genomic_DNA"/>
</dbReference>
<feature type="coiled-coil region" evidence="1">
    <location>
        <begin position="74"/>
        <end position="108"/>
    </location>
</feature>
<dbReference type="InterPro" id="IPR035810">
    <property type="entry name" value="PEBP_euk"/>
</dbReference>
<sequence length="490" mass="55426">MHRTCRSLGALSTRATVQVRSSNLIVSSSRSFHSSYTRSQETASASASSSWTPPVTPGRNKNYDAALAYIQSSMENMNKKLEELKPRIEQLREKVEASKKAAENGKELDFAAFDDLARLELEKERIENLGEFHNPKTRWESENGLLDPTTPVARYLARERFELKGSLDAHTNALNEMYVIPDLIGPPSKGLRVDIALRYPVSAPPPPPKPDQFGYVKKVRKVETRDPKDGNRVIVGRMLPVEETLKEPELEIRYFGEKDTFGTLFMIDLDVPDVENHTFKSQLHWLVPNIPLSAKSQVFPSSDPSVVGSSSAFKSQLPPAVVPYLAPHPHKGTPYHRYVFVLVQHDEPVIFGPKAGKGVIKTPKRENFKLRTFLRVNWKMQDIVGMSFIREIYDSKVCPKIWKDIIQQPEVKYFVGQPQSMFWTPEKKNRAEVYNQKLGIVSSGPDLNQRFVRTPGWEGEFKRLEDSVDSNGNPVVVVDRVPNEVTGTKA</sequence>
<dbReference type="InterPro" id="IPR008914">
    <property type="entry name" value="PEBP"/>
</dbReference>
<dbReference type="Pfam" id="PF01161">
    <property type="entry name" value="PBP"/>
    <property type="match status" value="1"/>
</dbReference>
<evidence type="ECO:0000256" key="1">
    <source>
        <dbReference type="SAM" id="Coils"/>
    </source>
</evidence>
<dbReference type="SUPFAM" id="SSF49777">
    <property type="entry name" value="PEBP-like"/>
    <property type="match status" value="1"/>
</dbReference>
<organism evidence="2">
    <name type="scientific">Phaffia rhodozyma</name>
    <name type="common">Yeast</name>
    <name type="synonym">Xanthophyllomyces dendrorhous</name>
    <dbReference type="NCBI Taxonomy" id="264483"/>
    <lineage>
        <taxon>Eukaryota</taxon>
        <taxon>Fungi</taxon>
        <taxon>Dikarya</taxon>
        <taxon>Basidiomycota</taxon>
        <taxon>Agaricomycotina</taxon>
        <taxon>Tremellomycetes</taxon>
        <taxon>Cystofilobasidiales</taxon>
        <taxon>Mrakiaceae</taxon>
        <taxon>Phaffia</taxon>
    </lineage>
</organism>
<dbReference type="PANTHER" id="PTHR11362">
    <property type="entry name" value="PHOSPHATIDYLETHANOLAMINE-BINDING PROTEIN"/>
    <property type="match status" value="1"/>
</dbReference>
<dbReference type="Gene3D" id="3.90.280.10">
    <property type="entry name" value="PEBP-like"/>
    <property type="match status" value="1"/>
</dbReference>
<dbReference type="PANTHER" id="PTHR11362:SF82">
    <property type="entry name" value="PHOSPHATIDYLETHANOLAMINE-BINDING PROTEIN 4"/>
    <property type="match status" value="1"/>
</dbReference>